<sequence>LRSALLQSVSFRQSRGWHRSIRILSSSSRATSPVSADARLSQGKKSDSNIQGIQLCQARWDHFKNMRKINLLKKEALAAASRVWFSIVSGQRTRDRLYLIPFYPRKT</sequence>
<feature type="non-terminal residue" evidence="1">
    <location>
        <position position="1"/>
    </location>
</feature>
<dbReference type="EMBL" id="JAHUTJ010043545">
    <property type="protein sequence ID" value="MED6281646.1"/>
    <property type="molecule type" value="Genomic_DNA"/>
</dbReference>
<protein>
    <submittedName>
        <fullName evidence="1">Uncharacterized protein</fullName>
    </submittedName>
</protein>
<feature type="non-terminal residue" evidence="1">
    <location>
        <position position="107"/>
    </location>
</feature>
<reference evidence="1 2" key="1">
    <citation type="submission" date="2021-06" db="EMBL/GenBank/DDBJ databases">
        <authorList>
            <person name="Palmer J.M."/>
        </authorList>
    </citation>
    <scope>NUCLEOTIDE SEQUENCE [LARGE SCALE GENOMIC DNA]</scope>
    <source>
        <strain evidence="1 2">CL_MEX2019</strain>
        <tissue evidence="1">Muscle</tissue>
    </source>
</reference>
<name>A0ABU7E2Z7_9TELE</name>
<evidence type="ECO:0000313" key="1">
    <source>
        <dbReference type="EMBL" id="MED6281646.1"/>
    </source>
</evidence>
<keyword evidence="2" id="KW-1185">Reference proteome</keyword>
<comment type="caution">
    <text evidence="1">The sequence shown here is derived from an EMBL/GenBank/DDBJ whole genome shotgun (WGS) entry which is preliminary data.</text>
</comment>
<evidence type="ECO:0000313" key="2">
    <source>
        <dbReference type="Proteomes" id="UP001352852"/>
    </source>
</evidence>
<gene>
    <name evidence="1" type="ORF">CHARACLAT_023807</name>
</gene>
<proteinExistence type="predicted"/>
<accession>A0ABU7E2Z7</accession>
<organism evidence="1 2">
    <name type="scientific">Characodon lateralis</name>
    <dbReference type="NCBI Taxonomy" id="208331"/>
    <lineage>
        <taxon>Eukaryota</taxon>
        <taxon>Metazoa</taxon>
        <taxon>Chordata</taxon>
        <taxon>Craniata</taxon>
        <taxon>Vertebrata</taxon>
        <taxon>Euteleostomi</taxon>
        <taxon>Actinopterygii</taxon>
        <taxon>Neopterygii</taxon>
        <taxon>Teleostei</taxon>
        <taxon>Neoteleostei</taxon>
        <taxon>Acanthomorphata</taxon>
        <taxon>Ovalentaria</taxon>
        <taxon>Atherinomorphae</taxon>
        <taxon>Cyprinodontiformes</taxon>
        <taxon>Goodeidae</taxon>
        <taxon>Characodon</taxon>
    </lineage>
</organism>
<dbReference type="Proteomes" id="UP001352852">
    <property type="component" value="Unassembled WGS sequence"/>
</dbReference>